<protein>
    <submittedName>
        <fullName evidence="2">GNAT family N-acetyltransferase</fullName>
    </submittedName>
</protein>
<dbReference type="GO" id="GO:0016747">
    <property type="term" value="F:acyltransferase activity, transferring groups other than amino-acyl groups"/>
    <property type="evidence" value="ECO:0007669"/>
    <property type="project" value="InterPro"/>
</dbReference>
<dbReference type="SUPFAM" id="SSF55729">
    <property type="entry name" value="Acyl-CoA N-acyltransferases (Nat)"/>
    <property type="match status" value="1"/>
</dbReference>
<dbReference type="PROSITE" id="PS51186">
    <property type="entry name" value="GNAT"/>
    <property type="match status" value="1"/>
</dbReference>
<dbReference type="Pfam" id="PF00583">
    <property type="entry name" value="Acetyltransf_1"/>
    <property type="match status" value="1"/>
</dbReference>
<dbReference type="Gene3D" id="3.40.630.30">
    <property type="match status" value="1"/>
</dbReference>
<reference evidence="2 3" key="1">
    <citation type="submission" date="2024-05" db="EMBL/GenBank/DDBJ databases">
        <title>Genome sequence of Ponticoccus litoralis KCCM 90028.</title>
        <authorList>
            <person name="Kim J.M."/>
            <person name="Lee J.K."/>
            <person name="Choi B.J."/>
            <person name="Bayburt H."/>
            <person name="Baek J.H."/>
            <person name="Jeon C.O."/>
        </authorList>
    </citation>
    <scope>NUCLEOTIDE SEQUENCE [LARGE SCALE GENOMIC DNA]</scope>
    <source>
        <strain evidence="2 3">KCCM 90028</strain>
    </source>
</reference>
<comment type="caution">
    <text evidence="2">The sequence shown here is derived from an EMBL/GenBank/DDBJ whole genome shotgun (WGS) entry which is preliminary data.</text>
</comment>
<dbReference type="AlphaFoldDB" id="A0AAW9SGL4"/>
<proteinExistence type="predicted"/>
<dbReference type="Proteomes" id="UP001428774">
    <property type="component" value="Unassembled WGS sequence"/>
</dbReference>
<keyword evidence="3" id="KW-1185">Reference proteome</keyword>
<dbReference type="InterPro" id="IPR016181">
    <property type="entry name" value="Acyl_CoA_acyltransferase"/>
</dbReference>
<evidence type="ECO:0000313" key="2">
    <source>
        <dbReference type="EMBL" id="MEN9059893.1"/>
    </source>
</evidence>
<name>A0AAW9SGL4_9RHOB</name>
<accession>A0AAW9SGL4</accession>
<dbReference type="EMBL" id="JBDNCH010000002">
    <property type="protein sequence ID" value="MEN9059893.1"/>
    <property type="molecule type" value="Genomic_DNA"/>
</dbReference>
<evidence type="ECO:0000313" key="3">
    <source>
        <dbReference type="Proteomes" id="UP001428774"/>
    </source>
</evidence>
<organism evidence="2 3">
    <name type="scientific">Ponticoccus litoralis</name>
    <dbReference type="NCBI Taxonomy" id="422297"/>
    <lineage>
        <taxon>Bacteria</taxon>
        <taxon>Pseudomonadati</taxon>
        <taxon>Pseudomonadota</taxon>
        <taxon>Alphaproteobacteria</taxon>
        <taxon>Rhodobacterales</taxon>
        <taxon>Roseobacteraceae</taxon>
        <taxon>Ponticoccus</taxon>
    </lineage>
</organism>
<feature type="domain" description="N-acetyltransferase" evidence="1">
    <location>
        <begin position="2"/>
        <end position="148"/>
    </location>
</feature>
<sequence>MKSLHLAAEADSDKLLPLVSAFHAEMGFDTDAEHQSNAIAPLLAGSPHGAAWLIGPRRAPVGYIVVTFGWSVEYGGLDAIVDEIYVRPAVRKRGMGFEALNGIAKALKEGGVRALHLEVDMADETAVRFYSRARFAPRDGYLLMSRVL</sequence>
<dbReference type="InterPro" id="IPR000182">
    <property type="entry name" value="GNAT_dom"/>
</dbReference>
<evidence type="ECO:0000259" key="1">
    <source>
        <dbReference type="PROSITE" id="PS51186"/>
    </source>
</evidence>
<dbReference type="RefSeq" id="WP_347165029.1">
    <property type="nucleotide sequence ID" value="NZ_JBDNCH010000002.1"/>
</dbReference>
<gene>
    <name evidence="2" type="ORF">ABFB10_01455</name>
</gene>